<sequence length="156" mass="17413">AWHGYTQSLNLTQCGLTVSMDSAVIAMPVMEDLLVFVEKELGPALPRNALHIRELTAPEVQRLNDACSRTKITVQVNHRSNGKLRHRVRGFTPQSAARGLFELKDGSKTTVAQYFREHYNKQLTYANLPCVVVGGSKRPEWLPIEVCRIVPDTGEG</sequence>
<feature type="domain" description="PAZ" evidence="1">
    <location>
        <begin position="58"/>
        <end position="151"/>
    </location>
</feature>
<dbReference type="PROSITE" id="PS50821">
    <property type="entry name" value="PAZ"/>
    <property type="match status" value="1"/>
</dbReference>
<keyword evidence="3" id="KW-1185">Reference proteome</keyword>
<evidence type="ECO:0000313" key="2">
    <source>
        <dbReference type="EMBL" id="GFH33166.1"/>
    </source>
</evidence>
<accession>A0A6A0AK12</accession>
<comment type="caution">
    <text evidence="2">The sequence shown here is derived from an EMBL/GenBank/DDBJ whole genome shotgun (WGS) entry which is preliminary data.</text>
</comment>
<dbReference type="PANTHER" id="PTHR22891">
    <property type="entry name" value="EUKARYOTIC TRANSLATION INITIATION FACTOR 2C"/>
    <property type="match status" value="1"/>
</dbReference>
<name>A0A6A0AK12_HAELA</name>
<gene>
    <name evidence="2" type="ORF">HaLaN_32492</name>
</gene>
<dbReference type="Gene3D" id="2.170.260.10">
    <property type="entry name" value="paz domain"/>
    <property type="match status" value="1"/>
</dbReference>
<dbReference type="CDD" id="cd02846">
    <property type="entry name" value="PAZ_argonaute_like"/>
    <property type="match status" value="1"/>
</dbReference>
<evidence type="ECO:0000313" key="3">
    <source>
        <dbReference type="Proteomes" id="UP000485058"/>
    </source>
</evidence>
<protein>
    <recommendedName>
        <fullName evidence="1">PAZ domain-containing protein</fullName>
    </recommendedName>
</protein>
<dbReference type="GO" id="GO:0003723">
    <property type="term" value="F:RNA binding"/>
    <property type="evidence" value="ECO:0007669"/>
    <property type="project" value="InterPro"/>
</dbReference>
<dbReference type="AlphaFoldDB" id="A0A6A0AK12"/>
<organism evidence="2 3">
    <name type="scientific">Haematococcus lacustris</name>
    <name type="common">Green alga</name>
    <name type="synonym">Haematococcus pluvialis</name>
    <dbReference type="NCBI Taxonomy" id="44745"/>
    <lineage>
        <taxon>Eukaryota</taxon>
        <taxon>Viridiplantae</taxon>
        <taxon>Chlorophyta</taxon>
        <taxon>core chlorophytes</taxon>
        <taxon>Chlorophyceae</taxon>
        <taxon>CS clade</taxon>
        <taxon>Chlamydomonadales</taxon>
        <taxon>Haematococcaceae</taxon>
        <taxon>Haematococcus</taxon>
    </lineage>
</organism>
<dbReference type="EMBL" id="BLLF01007898">
    <property type="protein sequence ID" value="GFH33166.1"/>
    <property type="molecule type" value="Genomic_DNA"/>
</dbReference>
<proteinExistence type="predicted"/>
<dbReference type="InterPro" id="IPR036085">
    <property type="entry name" value="PAZ_dom_sf"/>
</dbReference>
<reference evidence="2 3" key="1">
    <citation type="submission" date="2020-02" db="EMBL/GenBank/DDBJ databases">
        <title>Draft genome sequence of Haematococcus lacustris strain NIES-144.</title>
        <authorList>
            <person name="Morimoto D."/>
            <person name="Nakagawa S."/>
            <person name="Yoshida T."/>
            <person name="Sawayama S."/>
        </authorList>
    </citation>
    <scope>NUCLEOTIDE SEQUENCE [LARGE SCALE GENOMIC DNA]</scope>
    <source>
        <strain evidence="2 3">NIES-144</strain>
    </source>
</reference>
<dbReference type="Pfam" id="PF02170">
    <property type="entry name" value="PAZ"/>
    <property type="match status" value="1"/>
</dbReference>
<feature type="non-terminal residue" evidence="2">
    <location>
        <position position="1"/>
    </location>
</feature>
<dbReference type="SUPFAM" id="SSF101690">
    <property type="entry name" value="PAZ domain"/>
    <property type="match status" value="1"/>
</dbReference>
<evidence type="ECO:0000259" key="1">
    <source>
        <dbReference type="PROSITE" id="PS50821"/>
    </source>
</evidence>
<dbReference type="Proteomes" id="UP000485058">
    <property type="component" value="Unassembled WGS sequence"/>
</dbReference>
<feature type="non-terminal residue" evidence="2">
    <location>
        <position position="156"/>
    </location>
</feature>
<dbReference type="InterPro" id="IPR003100">
    <property type="entry name" value="PAZ_dom"/>
</dbReference>